<reference evidence="2" key="1">
    <citation type="journal article" date="2020" name="New Phytol.">
        <title>Comparative genomics reveals dynamic genome evolution in host specialist ectomycorrhizal fungi.</title>
        <authorList>
            <person name="Lofgren L.A."/>
            <person name="Nguyen N.H."/>
            <person name="Vilgalys R."/>
            <person name="Ruytinx J."/>
            <person name="Liao H.L."/>
            <person name="Branco S."/>
            <person name="Kuo A."/>
            <person name="LaButti K."/>
            <person name="Lipzen A."/>
            <person name="Andreopoulos W."/>
            <person name="Pangilinan J."/>
            <person name="Riley R."/>
            <person name="Hundley H."/>
            <person name="Na H."/>
            <person name="Barry K."/>
            <person name="Grigoriev I.V."/>
            <person name="Stajich J.E."/>
            <person name="Kennedy P.G."/>
        </authorList>
    </citation>
    <scope>NUCLEOTIDE SEQUENCE</scope>
    <source>
        <strain evidence="2">FC423</strain>
    </source>
</reference>
<keyword evidence="3" id="KW-1185">Reference proteome</keyword>
<sequence>MDLRSQVKTELWDCSFEQGTKVDYLTEQEMRVYASSSESSDSSDSKDDIPGLNDAKWEPLITGRNLKDQLGAAEEDSTEMNSQDNLLSINGVHEKLGLSYKNSRKLNKIIDKQLPGHPKDVIKCVKALYGDMDFADFLVFAPECHYADKEQTI</sequence>
<comment type="caution">
    <text evidence="2">The sequence shown here is derived from an EMBL/GenBank/DDBJ whole genome shotgun (WGS) entry which is preliminary data.</text>
</comment>
<dbReference type="EMBL" id="JABBWM010000069">
    <property type="protein sequence ID" value="KAG2096551.1"/>
    <property type="molecule type" value="Genomic_DNA"/>
</dbReference>
<name>A0A9P7EZH7_9AGAM</name>
<feature type="region of interest" description="Disordered" evidence="1">
    <location>
        <begin position="32"/>
        <end position="56"/>
    </location>
</feature>
<dbReference type="Proteomes" id="UP000823399">
    <property type="component" value="Unassembled WGS sequence"/>
</dbReference>
<evidence type="ECO:0000256" key="1">
    <source>
        <dbReference type="SAM" id="MobiDB-lite"/>
    </source>
</evidence>
<protein>
    <submittedName>
        <fullName evidence="2">Uncharacterized protein</fullName>
    </submittedName>
</protein>
<evidence type="ECO:0000313" key="3">
    <source>
        <dbReference type="Proteomes" id="UP000823399"/>
    </source>
</evidence>
<dbReference type="OrthoDB" id="2418900at2759"/>
<accession>A0A9P7EZH7</accession>
<evidence type="ECO:0000313" key="2">
    <source>
        <dbReference type="EMBL" id="KAG2096551.1"/>
    </source>
</evidence>
<proteinExistence type="predicted"/>
<dbReference type="AlphaFoldDB" id="A0A9P7EZH7"/>
<dbReference type="RefSeq" id="XP_041288274.1">
    <property type="nucleotide sequence ID" value="XM_041434133.1"/>
</dbReference>
<organism evidence="2 3">
    <name type="scientific">Suillus discolor</name>
    <dbReference type="NCBI Taxonomy" id="1912936"/>
    <lineage>
        <taxon>Eukaryota</taxon>
        <taxon>Fungi</taxon>
        <taxon>Dikarya</taxon>
        <taxon>Basidiomycota</taxon>
        <taxon>Agaricomycotina</taxon>
        <taxon>Agaricomycetes</taxon>
        <taxon>Agaricomycetidae</taxon>
        <taxon>Boletales</taxon>
        <taxon>Suillineae</taxon>
        <taxon>Suillaceae</taxon>
        <taxon>Suillus</taxon>
    </lineage>
</organism>
<dbReference type="GeneID" id="64696392"/>
<gene>
    <name evidence="2" type="ORF">F5147DRAFT_656609</name>
</gene>